<dbReference type="Proteomes" id="UP000249608">
    <property type="component" value="Genome"/>
</dbReference>
<proteinExistence type="inferred from homology"/>
<dbReference type="GO" id="GO:0039557">
    <property type="term" value="P:symbiont-mediated suppression of host cytoplasmic pattern recognition receptor signaling pathway via inhibition of IRF7 activity"/>
    <property type="evidence" value="ECO:0007669"/>
    <property type="project" value="UniProtKB-UniRule"/>
</dbReference>
<dbReference type="HAMAP" id="MF_04088">
    <property type="entry name" value="ROTA_NSP1"/>
    <property type="match status" value="1"/>
</dbReference>
<evidence type="ECO:0000256" key="9">
    <source>
        <dbReference type="ARBA" id="ARBA00023200"/>
    </source>
</evidence>
<sequence length="493" mass="58710">MATFKDACFHYQRINKLNHRVLKLGANSVWIPSPLTKYKGWCLDCCQHTNLTYCTGCSLYHVCQWCSQDKRCFLDDEPHFLRMRTFKEPITKGDLDNLIIMYSLLFPINETIVKKFTSNVRQNRCRSEYEVEWYNQLLLPITLQALRIHINHDVYYIFGFYESPNKINQTPFAFTNLIDRYDKLILDSINFDRMEHLPIVLRNEYALRYFQKTRFLSQPQISLCRSHFTENTLENQDVPTSPIRIMRNCVRGHRTWRNEEWNKQCRKIWDSELYLKEISTSYTEHYSVSQQNAIFLDYKLQILVSKVRPNYVSSNHGRNAYRVKRCKWCTLQPSTFWNDFRMVEIYNLIMEFLRILIKSNTNVGHCSSIERVYNFIPQLFNPYREPQYTNAVNNLFEYLEPVEVNGIEYVLMNHTMSLTLYELSKVIGNGRVPTIMSQVSVKCMIKSIISRWFDIDNIRKIPLTLSQTNSLYALESFDKLIDEYALQISDSEE</sequence>
<comment type="subunit">
    <text evidence="12">Interacts (via C-terminus) with host IRF3; this interaction leads to IRF3 degradation. Interacts with host IRF7; this interaction leads to IRF7 degradation. Interacts with host CUL1 and CUL3.</text>
</comment>
<evidence type="ECO:0000256" key="6">
    <source>
        <dbReference type="ARBA" id="ARBA00022884"/>
    </source>
</evidence>
<evidence type="ECO:0000256" key="5">
    <source>
        <dbReference type="ARBA" id="ARBA00022811"/>
    </source>
</evidence>
<dbReference type="GO" id="GO:0044163">
    <property type="term" value="C:host cytoskeleton"/>
    <property type="evidence" value="ECO:0007669"/>
    <property type="project" value="UniProtKB-SubCell"/>
</dbReference>
<keyword evidence="9 12" id="KW-1035">Host cytoplasm</keyword>
<keyword evidence="2 12" id="KW-0945">Host-virus interaction</keyword>
<feature type="region of interest" description="Zinc-binding domain" evidence="12">
    <location>
        <begin position="42"/>
        <end position="79"/>
    </location>
</feature>
<dbReference type="GO" id="GO:0039548">
    <property type="term" value="P:symbiont-mediated suppression of host cytoplasmic pattern recognition receptor signaling pathway via inhibition of IRF3 activity"/>
    <property type="evidence" value="ECO:0007669"/>
    <property type="project" value="UniProtKB-UniRule"/>
</dbReference>
<keyword evidence="7 12" id="KW-1092">Inhibition of host IRF3 by virus</keyword>
<evidence type="ECO:0000256" key="8">
    <source>
        <dbReference type="ARBA" id="ARBA00023111"/>
    </source>
</evidence>
<keyword evidence="8 12" id="KW-1037">Host cytoskeleton</keyword>
<keyword evidence="6 12" id="KW-0694">RNA-binding</keyword>
<dbReference type="InterPro" id="IPR002148">
    <property type="entry name" value="Rotavirus_NSP1"/>
</dbReference>
<evidence type="ECO:0000256" key="7">
    <source>
        <dbReference type="ARBA" id="ARBA00022931"/>
    </source>
</evidence>
<comment type="caution">
    <text evidence="12">Lacks conserved residue(s) required for the propagation of feature annotation.</text>
</comment>
<evidence type="ECO:0000256" key="1">
    <source>
        <dbReference type="ARBA" id="ARBA00022482"/>
    </source>
</evidence>
<evidence type="ECO:0000256" key="12">
    <source>
        <dbReference type="HAMAP-Rule" id="MF_04088"/>
    </source>
</evidence>
<feature type="region of interest" description="Interaction with host IRF3" evidence="12">
    <location>
        <begin position="322"/>
        <end position="493"/>
    </location>
</feature>
<dbReference type="GO" id="GO:0046872">
    <property type="term" value="F:metal ion binding"/>
    <property type="evidence" value="ECO:0007669"/>
    <property type="project" value="UniProtKB-UniRule"/>
</dbReference>
<keyword evidence="10 12" id="KW-0922">Interferon antiviral system evasion</keyword>
<organism evidence="13">
    <name type="scientific">Rotavirus A</name>
    <dbReference type="NCBI Taxonomy" id="28875"/>
    <lineage>
        <taxon>Viruses</taxon>
        <taxon>Riboviria</taxon>
        <taxon>Orthornavirae</taxon>
        <taxon>Duplornaviricota</taxon>
        <taxon>Resentoviricetes</taxon>
        <taxon>Reovirales</taxon>
        <taxon>Sedoreoviridae</taxon>
        <taxon>Rotavirus</taxon>
        <taxon>Rotavirus alphagastroenteritidis</taxon>
    </lineage>
</organism>
<name>A0A2Z5SAW5_9REOV</name>
<comment type="domain">
    <text evidence="12">The integrity of the zinc-binding domain in NSP1 is important for degradation of host IRF3.</text>
</comment>
<accession>A0A2Z5SAW5</accession>
<evidence type="ECO:0000313" key="13">
    <source>
        <dbReference type="EMBL" id="BBA68495.1"/>
    </source>
</evidence>
<keyword evidence="11 12" id="KW-0899">Viral immunoevasion</keyword>
<keyword evidence="4 12" id="KW-0479">Metal-binding</keyword>
<keyword evidence="3 12" id="KW-1090">Inhibition of host innate immune response by virus</keyword>
<evidence type="ECO:0000256" key="3">
    <source>
        <dbReference type="ARBA" id="ARBA00022632"/>
    </source>
</evidence>
<evidence type="ECO:0000256" key="10">
    <source>
        <dbReference type="ARBA" id="ARBA00023258"/>
    </source>
</evidence>
<evidence type="ECO:0000256" key="4">
    <source>
        <dbReference type="ARBA" id="ARBA00022723"/>
    </source>
</evidence>
<comment type="function">
    <text evidence="12">Plays a role in the inhibition of host innate immunity by inducing the degradation of key host factors required to activate interferon production such as IRF3, IRF5 or IRF7. Associates with components of cullin RING ligases (CRLs) including CUL1 or CUL3, which are essential multisubunit ubiquitination complexes, to modulate their activities.</text>
</comment>
<evidence type="ECO:0000256" key="2">
    <source>
        <dbReference type="ARBA" id="ARBA00022581"/>
    </source>
</evidence>
<gene>
    <name evidence="13" type="primary">NSP1</name>
</gene>
<dbReference type="Pfam" id="PF00981">
    <property type="entry name" value="Rota_NS53"/>
    <property type="match status" value="1"/>
</dbReference>
<dbReference type="GO" id="GO:0003723">
    <property type="term" value="F:RNA binding"/>
    <property type="evidence" value="ECO:0007669"/>
    <property type="project" value="UniProtKB-UniRule"/>
</dbReference>
<evidence type="ECO:0000256" key="11">
    <source>
        <dbReference type="ARBA" id="ARBA00023280"/>
    </source>
</evidence>
<comment type="similarity">
    <text evidence="12">Belongs to the rotavirus NSP1 family.</text>
</comment>
<keyword evidence="5 12" id="KW-1093">Inhibition of host IRF7 by virus</keyword>
<reference evidence="13" key="1">
    <citation type="journal article" date="2018" name="Arch. Virol.">
        <title>Full genotype constellations of six feline Rotavirus A strains isolated in Japan in the 1990s including a rare A15 NSP1 genotype.</title>
        <authorList>
            <person name="Nakagomi T."/>
            <person name="Agbemabiese C.A."/>
            <person name="Nakagomi O."/>
        </authorList>
    </citation>
    <scope>NUCLEOTIDE SEQUENCE [LARGE SCALE GENOMIC DNA]</scope>
    <source>
        <strain evidence="13">RVA/Cat-tc/JPN/FRV348/1994/G3P[3]</strain>
    </source>
</reference>
<feature type="region of interest" description="RNA-binding" evidence="12">
    <location>
        <begin position="1"/>
        <end position="81"/>
    </location>
</feature>
<dbReference type="EMBL" id="LC328243">
    <property type="protein sequence ID" value="BBA68495.1"/>
    <property type="molecule type" value="Genomic_RNA"/>
</dbReference>
<keyword evidence="1 12" id="KW-1113">Inhibition of host RLR pathway by virus</keyword>
<comment type="subcellular location">
    <subcellularLocation>
        <location evidence="12">Host cytoplasm</location>
        <location evidence="12">Host cytoskeleton</location>
    </subcellularLocation>
</comment>
<dbReference type="GO" id="GO:0030430">
    <property type="term" value="C:host cell cytoplasm"/>
    <property type="evidence" value="ECO:0007669"/>
    <property type="project" value="UniProtKB-UniRule"/>
</dbReference>
<protein>
    <recommendedName>
        <fullName evidence="12">Non-structural protein 1</fullName>
        <shortName evidence="12">NSP1</shortName>
    </recommendedName>
    <alternativeName>
        <fullName evidence="12">NCVP2</fullName>
    </alternativeName>
    <alternativeName>
        <fullName evidence="12">Non-structural RNA-binding protein 53</fullName>
        <shortName evidence="12">NS53</shortName>
    </alternativeName>
</protein>